<dbReference type="Pfam" id="PF13087">
    <property type="entry name" value="AAA_12"/>
    <property type="match status" value="1"/>
</dbReference>
<dbReference type="InterPro" id="IPR027417">
    <property type="entry name" value="P-loop_NTPase"/>
</dbReference>
<accession>A0A8R7PIM8</accession>
<dbReference type="PANTHER" id="PTHR10887">
    <property type="entry name" value="DNA2/NAM7 HELICASE FAMILY"/>
    <property type="match status" value="1"/>
</dbReference>
<evidence type="ECO:0000313" key="2">
    <source>
        <dbReference type="EnsemblPlants" id="TuG1812G0200004453.01.T01"/>
    </source>
</evidence>
<dbReference type="CDD" id="cd18808">
    <property type="entry name" value="SF1_C_Upf1"/>
    <property type="match status" value="1"/>
</dbReference>
<dbReference type="Gene3D" id="3.40.50.300">
    <property type="entry name" value="P-loop containing nucleotide triphosphate hydrolases"/>
    <property type="match status" value="1"/>
</dbReference>
<feature type="domain" description="DNA2/NAM7 helicase-like C-terminal" evidence="1">
    <location>
        <begin position="20"/>
        <end position="225"/>
    </location>
</feature>
<reference evidence="3" key="1">
    <citation type="journal article" date="2013" name="Nature">
        <title>Draft genome of the wheat A-genome progenitor Triticum urartu.</title>
        <authorList>
            <person name="Ling H.Q."/>
            <person name="Zhao S."/>
            <person name="Liu D."/>
            <person name="Wang J."/>
            <person name="Sun H."/>
            <person name="Zhang C."/>
            <person name="Fan H."/>
            <person name="Li D."/>
            <person name="Dong L."/>
            <person name="Tao Y."/>
            <person name="Gao C."/>
            <person name="Wu H."/>
            <person name="Li Y."/>
            <person name="Cui Y."/>
            <person name="Guo X."/>
            <person name="Zheng S."/>
            <person name="Wang B."/>
            <person name="Yu K."/>
            <person name="Liang Q."/>
            <person name="Yang W."/>
            <person name="Lou X."/>
            <person name="Chen J."/>
            <person name="Feng M."/>
            <person name="Jian J."/>
            <person name="Zhang X."/>
            <person name="Luo G."/>
            <person name="Jiang Y."/>
            <person name="Liu J."/>
            <person name="Wang Z."/>
            <person name="Sha Y."/>
            <person name="Zhang B."/>
            <person name="Wu H."/>
            <person name="Tang D."/>
            <person name="Shen Q."/>
            <person name="Xue P."/>
            <person name="Zou S."/>
            <person name="Wang X."/>
            <person name="Liu X."/>
            <person name="Wang F."/>
            <person name="Yang Y."/>
            <person name="An X."/>
            <person name="Dong Z."/>
            <person name="Zhang K."/>
            <person name="Zhang X."/>
            <person name="Luo M.C."/>
            <person name="Dvorak J."/>
            <person name="Tong Y."/>
            <person name="Wang J."/>
            <person name="Yang H."/>
            <person name="Li Z."/>
            <person name="Wang D."/>
            <person name="Zhang A."/>
            <person name="Wang J."/>
        </authorList>
    </citation>
    <scope>NUCLEOTIDE SEQUENCE</scope>
    <source>
        <strain evidence="3">cv. G1812</strain>
    </source>
</reference>
<reference evidence="2" key="3">
    <citation type="submission" date="2022-06" db="UniProtKB">
        <authorList>
            <consortium name="EnsemblPlants"/>
        </authorList>
    </citation>
    <scope>IDENTIFICATION</scope>
</reference>
<dbReference type="InterPro" id="IPR045055">
    <property type="entry name" value="DNA2/NAM7-like"/>
</dbReference>
<dbReference type="Gramene" id="TuG1812G0200004453.01.T01">
    <property type="protein sequence ID" value="TuG1812G0200004453.01.T01"/>
    <property type="gene ID" value="TuG1812G0200004453.01"/>
</dbReference>
<dbReference type="InterPro" id="IPR041679">
    <property type="entry name" value="DNA2/NAM7-like_C"/>
</dbReference>
<name>A0A8R7PIM8_TRIUA</name>
<evidence type="ECO:0000259" key="1">
    <source>
        <dbReference type="Pfam" id="PF13087"/>
    </source>
</evidence>
<dbReference type="InterPro" id="IPR047187">
    <property type="entry name" value="SF1_C_Upf1"/>
</dbReference>
<keyword evidence="3" id="KW-1185">Reference proteome</keyword>
<dbReference type="Proteomes" id="UP000015106">
    <property type="component" value="Chromosome 2"/>
</dbReference>
<reference evidence="2" key="2">
    <citation type="submission" date="2018-03" db="EMBL/GenBank/DDBJ databases">
        <title>The Triticum urartu genome reveals the dynamic nature of wheat genome evolution.</title>
        <authorList>
            <person name="Ling H."/>
            <person name="Ma B."/>
            <person name="Shi X."/>
            <person name="Liu H."/>
            <person name="Dong L."/>
            <person name="Sun H."/>
            <person name="Cao Y."/>
            <person name="Gao Q."/>
            <person name="Zheng S."/>
            <person name="Li Y."/>
            <person name="Yu Y."/>
            <person name="Du H."/>
            <person name="Qi M."/>
            <person name="Li Y."/>
            <person name="Yu H."/>
            <person name="Cui Y."/>
            <person name="Wang N."/>
            <person name="Chen C."/>
            <person name="Wu H."/>
            <person name="Zhao Y."/>
            <person name="Zhang J."/>
            <person name="Li Y."/>
            <person name="Zhou W."/>
            <person name="Zhang B."/>
            <person name="Hu W."/>
            <person name="Eijk M."/>
            <person name="Tang J."/>
            <person name="Witsenboer H."/>
            <person name="Zhao S."/>
            <person name="Li Z."/>
            <person name="Zhang A."/>
            <person name="Wang D."/>
            <person name="Liang C."/>
        </authorList>
    </citation>
    <scope>NUCLEOTIDE SEQUENCE [LARGE SCALE GENOMIC DNA]</scope>
    <source>
        <strain evidence="2">cv. G1812</strain>
    </source>
</reference>
<dbReference type="EnsemblPlants" id="TuG1812G0200004453.01.T01">
    <property type="protein sequence ID" value="TuG1812G0200004453.01.T01"/>
    <property type="gene ID" value="TuG1812G0200004453.01"/>
</dbReference>
<evidence type="ECO:0000313" key="3">
    <source>
        <dbReference type="Proteomes" id="UP000015106"/>
    </source>
</evidence>
<dbReference type="SUPFAM" id="SSF52540">
    <property type="entry name" value="P-loop containing nucleoside triphosphate hydrolases"/>
    <property type="match status" value="1"/>
</dbReference>
<organism evidence="2 3">
    <name type="scientific">Triticum urartu</name>
    <name type="common">Red wild einkorn</name>
    <name type="synonym">Crithodium urartu</name>
    <dbReference type="NCBI Taxonomy" id="4572"/>
    <lineage>
        <taxon>Eukaryota</taxon>
        <taxon>Viridiplantae</taxon>
        <taxon>Streptophyta</taxon>
        <taxon>Embryophyta</taxon>
        <taxon>Tracheophyta</taxon>
        <taxon>Spermatophyta</taxon>
        <taxon>Magnoliopsida</taxon>
        <taxon>Liliopsida</taxon>
        <taxon>Poales</taxon>
        <taxon>Poaceae</taxon>
        <taxon>BOP clade</taxon>
        <taxon>Pooideae</taxon>
        <taxon>Triticodae</taxon>
        <taxon>Triticeae</taxon>
        <taxon>Triticinae</taxon>
        <taxon>Triticum</taxon>
    </lineage>
</organism>
<protein>
    <recommendedName>
        <fullName evidence="1">DNA2/NAM7 helicase-like C-terminal domain-containing protein</fullName>
    </recommendedName>
</protein>
<proteinExistence type="predicted"/>
<sequence>MFIHKLEHYYLLQVSDSALLGRSLFERLGLLGHRKHLLNMQYRMHPSISVFPNISFYDRQILDGPNVTQTTHERSYLPGAMFGPYSFINVDGREDRGRSKRNMAEVAAILKILRSLKQGAPAWPATEFFSEHLHAPSSCRAVYRAACASAGQVVSVGVICPYAAQVEAIQGRIGDVRAMRPLILRVNSVDGFQGSEEDIIILSTVRSNATGSIGFLSNRRRVLVASIASGSWATRRR</sequence>
<dbReference type="PANTHER" id="PTHR10887:SF479">
    <property type="entry name" value="DNA2_NAM7 HELICASE HELICASE DOMAIN-CONTAINING PROTEIN"/>
    <property type="match status" value="1"/>
</dbReference>
<dbReference type="AlphaFoldDB" id="A0A8R7PIM8"/>